<evidence type="ECO:0000256" key="1">
    <source>
        <dbReference type="ARBA" id="ARBA00001946"/>
    </source>
</evidence>
<evidence type="ECO:0000256" key="5">
    <source>
        <dbReference type="ARBA" id="ARBA00022723"/>
    </source>
</evidence>
<dbReference type="EMBL" id="QFRJ01000018">
    <property type="protein sequence ID" value="PWH81352.1"/>
    <property type="molecule type" value="Genomic_DNA"/>
</dbReference>
<dbReference type="InterPro" id="IPR002934">
    <property type="entry name" value="Polymerase_NTP_transf_dom"/>
</dbReference>
<dbReference type="InterPro" id="IPR052038">
    <property type="entry name" value="Type-VII_TA_antitoxin"/>
</dbReference>
<accession>A0A2U2X0P6</accession>
<keyword evidence="6" id="KW-0547">Nucleotide-binding</keyword>
<keyword evidence="8" id="KW-0460">Magnesium</keyword>
<organism evidence="11 12">
    <name type="scientific">Brumimicrobium oceani</name>
    <dbReference type="NCBI Taxonomy" id="2100725"/>
    <lineage>
        <taxon>Bacteria</taxon>
        <taxon>Pseudomonadati</taxon>
        <taxon>Bacteroidota</taxon>
        <taxon>Flavobacteriia</taxon>
        <taxon>Flavobacteriales</taxon>
        <taxon>Crocinitomicaceae</taxon>
        <taxon>Brumimicrobium</taxon>
    </lineage>
</organism>
<evidence type="ECO:0000313" key="11">
    <source>
        <dbReference type="EMBL" id="PWH81352.1"/>
    </source>
</evidence>
<dbReference type="InterPro" id="IPR043519">
    <property type="entry name" value="NT_sf"/>
</dbReference>
<dbReference type="GO" id="GO:0046872">
    <property type="term" value="F:metal ion binding"/>
    <property type="evidence" value="ECO:0007669"/>
    <property type="project" value="UniProtKB-KW"/>
</dbReference>
<protein>
    <recommendedName>
        <fullName evidence="10">Polymerase nucleotidyl transferase domain-containing protein</fullName>
    </recommendedName>
</protein>
<comment type="similarity">
    <text evidence="9">Belongs to the MntA antitoxin family.</text>
</comment>
<dbReference type="Gene3D" id="3.30.460.10">
    <property type="entry name" value="Beta Polymerase, domain 2"/>
    <property type="match status" value="1"/>
</dbReference>
<comment type="caution">
    <text evidence="11">The sequence shown here is derived from an EMBL/GenBank/DDBJ whole genome shotgun (WGS) entry which is preliminary data.</text>
</comment>
<dbReference type="SUPFAM" id="SSF81301">
    <property type="entry name" value="Nucleotidyltransferase"/>
    <property type="match status" value="1"/>
</dbReference>
<sequence length="99" mass="11655">MIDAKEILNYLTLKKNRFEKECHLVEIGIFGSIARGEQNEKSDIDLIVEFEENTPDLYAIKQRLKDEIQTMFNRPVDICREKYIKPIFKSQILSDAKYA</sequence>
<reference evidence="11 12" key="1">
    <citation type="submission" date="2018-05" db="EMBL/GenBank/DDBJ databases">
        <title>Brumimicrobium oceani sp. nov., isolated from coastal sediment.</title>
        <authorList>
            <person name="Kou Y."/>
        </authorList>
    </citation>
    <scope>NUCLEOTIDE SEQUENCE [LARGE SCALE GENOMIC DNA]</scope>
    <source>
        <strain evidence="11 12">C305</strain>
    </source>
</reference>
<evidence type="ECO:0000256" key="6">
    <source>
        <dbReference type="ARBA" id="ARBA00022741"/>
    </source>
</evidence>
<keyword evidence="7" id="KW-0067">ATP-binding</keyword>
<evidence type="ECO:0000256" key="9">
    <source>
        <dbReference type="ARBA" id="ARBA00038276"/>
    </source>
</evidence>
<dbReference type="OrthoDB" id="9809668at2"/>
<evidence type="ECO:0000313" key="12">
    <source>
        <dbReference type="Proteomes" id="UP000245370"/>
    </source>
</evidence>
<comment type="cofactor">
    <cofactor evidence="1">
        <name>Mg(2+)</name>
        <dbReference type="ChEBI" id="CHEBI:18420"/>
    </cofactor>
</comment>
<dbReference type="PANTHER" id="PTHR33571">
    <property type="entry name" value="SSL8005 PROTEIN"/>
    <property type="match status" value="1"/>
</dbReference>
<proteinExistence type="inferred from homology"/>
<keyword evidence="2" id="KW-1277">Toxin-antitoxin system</keyword>
<keyword evidence="3" id="KW-0808">Transferase</keyword>
<evidence type="ECO:0000259" key="10">
    <source>
        <dbReference type="Pfam" id="PF01909"/>
    </source>
</evidence>
<keyword evidence="5" id="KW-0479">Metal-binding</keyword>
<dbReference type="Proteomes" id="UP000245370">
    <property type="component" value="Unassembled WGS sequence"/>
</dbReference>
<dbReference type="PANTHER" id="PTHR33571:SF14">
    <property type="entry name" value="PROTEIN ADENYLYLTRANSFERASE MJ0435-RELATED"/>
    <property type="match status" value="1"/>
</dbReference>
<dbReference type="Pfam" id="PF01909">
    <property type="entry name" value="NTP_transf_2"/>
    <property type="match status" value="1"/>
</dbReference>
<evidence type="ECO:0000256" key="2">
    <source>
        <dbReference type="ARBA" id="ARBA00022649"/>
    </source>
</evidence>
<feature type="domain" description="Polymerase nucleotidyl transferase" evidence="10">
    <location>
        <begin position="21"/>
        <end position="98"/>
    </location>
</feature>
<evidence type="ECO:0000256" key="4">
    <source>
        <dbReference type="ARBA" id="ARBA00022695"/>
    </source>
</evidence>
<dbReference type="CDD" id="cd05403">
    <property type="entry name" value="NT_KNTase_like"/>
    <property type="match status" value="1"/>
</dbReference>
<name>A0A2U2X0P6_9FLAO</name>
<evidence type="ECO:0000256" key="3">
    <source>
        <dbReference type="ARBA" id="ARBA00022679"/>
    </source>
</evidence>
<dbReference type="RefSeq" id="WP_109360657.1">
    <property type="nucleotide sequence ID" value="NZ_QFRJ01000018.1"/>
</dbReference>
<dbReference type="AlphaFoldDB" id="A0A2U2X0P6"/>
<keyword evidence="12" id="KW-1185">Reference proteome</keyword>
<dbReference type="GO" id="GO:0016779">
    <property type="term" value="F:nucleotidyltransferase activity"/>
    <property type="evidence" value="ECO:0007669"/>
    <property type="project" value="UniProtKB-KW"/>
</dbReference>
<evidence type="ECO:0000256" key="7">
    <source>
        <dbReference type="ARBA" id="ARBA00022840"/>
    </source>
</evidence>
<evidence type="ECO:0000256" key="8">
    <source>
        <dbReference type="ARBA" id="ARBA00022842"/>
    </source>
</evidence>
<dbReference type="GO" id="GO:0005524">
    <property type="term" value="F:ATP binding"/>
    <property type="evidence" value="ECO:0007669"/>
    <property type="project" value="UniProtKB-KW"/>
</dbReference>
<reference evidence="11 12" key="2">
    <citation type="submission" date="2018-05" db="EMBL/GenBank/DDBJ databases">
        <authorList>
            <person name="Lanie J.A."/>
            <person name="Ng W.-L."/>
            <person name="Kazmierczak K.M."/>
            <person name="Andrzejewski T.M."/>
            <person name="Davidsen T.M."/>
            <person name="Wayne K.J."/>
            <person name="Tettelin H."/>
            <person name="Glass J.I."/>
            <person name="Rusch D."/>
            <person name="Podicherti R."/>
            <person name="Tsui H.-C.T."/>
            <person name="Winkler M.E."/>
        </authorList>
    </citation>
    <scope>NUCLEOTIDE SEQUENCE [LARGE SCALE GENOMIC DNA]</scope>
    <source>
        <strain evidence="11 12">C305</strain>
    </source>
</reference>
<gene>
    <name evidence="11" type="ORF">DIT68_15095</name>
</gene>
<keyword evidence="4" id="KW-0548">Nucleotidyltransferase</keyword>